<keyword evidence="2" id="KW-1133">Transmembrane helix</keyword>
<dbReference type="Pfam" id="PF09972">
    <property type="entry name" value="DUF2207"/>
    <property type="match status" value="1"/>
</dbReference>
<evidence type="ECO:0000313" key="5">
    <source>
        <dbReference type="EMBL" id="RMB61482.1"/>
    </source>
</evidence>
<dbReference type="EMBL" id="REFW01000001">
    <property type="protein sequence ID" value="RMB61482.1"/>
    <property type="molecule type" value="Genomic_DNA"/>
</dbReference>
<feature type="transmembrane region" description="Helical" evidence="2">
    <location>
        <begin position="412"/>
        <end position="430"/>
    </location>
</feature>
<dbReference type="InterPro" id="IPR048389">
    <property type="entry name" value="YciQ-like_C"/>
</dbReference>
<feature type="region of interest" description="Disordered" evidence="1">
    <location>
        <begin position="319"/>
        <end position="338"/>
    </location>
</feature>
<dbReference type="AlphaFoldDB" id="A0A3M0GFL4"/>
<dbReference type="RefSeq" id="WP_121900030.1">
    <property type="nucleotide sequence ID" value="NZ_REFW01000001.1"/>
</dbReference>
<comment type="caution">
    <text evidence="5">The sequence shown here is derived from an EMBL/GenBank/DDBJ whole genome shotgun (WGS) entry which is preliminary data.</text>
</comment>
<feature type="domain" description="Predicted membrane protein YciQ-like C-terminal" evidence="4">
    <location>
        <begin position="413"/>
        <end position="526"/>
    </location>
</feature>
<feature type="transmembrane region" description="Helical" evidence="2">
    <location>
        <begin position="241"/>
        <end position="263"/>
    </location>
</feature>
<reference evidence="5 6" key="1">
    <citation type="submission" date="2018-10" db="EMBL/GenBank/DDBJ databases">
        <title>Tessaracoccus antarcticuss sp. nov., isolated from sediment.</title>
        <authorList>
            <person name="Zhou L.Y."/>
            <person name="Du Z.J."/>
        </authorList>
    </citation>
    <scope>NUCLEOTIDE SEQUENCE [LARGE SCALE GENOMIC DNA]</scope>
    <source>
        <strain evidence="5 6">JDX10</strain>
    </source>
</reference>
<organism evidence="5 6">
    <name type="scientific">Tessaracoccus antarcticus</name>
    <dbReference type="NCBI Taxonomy" id="2479848"/>
    <lineage>
        <taxon>Bacteria</taxon>
        <taxon>Bacillati</taxon>
        <taxon>Actinomycetota</taxon>
        <taxon>Actinomycetes</taxon>
        <taxon>Propionibacteriales</taxon>
        <taxon>Propionibacteriaceae</taxon>
        <taxon>Tessaracoccus</taxon>
    </lineage>
</organism>
<evidence type="ECO:0000259" key="4">
    <source>
        <dbReference type="Pfam" id="PF20990"/>
    </source>
</evidence>
<evidence type="ECO:0000313" key="6">
    <source>
        <dbReference type="Proteomes" id="UP000275256"/>
    </source>
</evidence>
<evidence type="ECO:0000256" key="1">
    <source>
        <dbReference type="SAM" id="MobiDB-lite"/>
    </source>
</evidence>
<dbReference type="OrthoDB" id="3719237at2"/>
<name>A0A3M0GFL4_9ACTN</name>
<dbReference type="Pfam" id="PF20990">
    <property type="entry name" value="DUF2207_C"/>
    <property type="match status" value="1"/>
</dbReference>
<dbReference type="InterPro" id="IPR018702">
    <property type="entry name" value="DUF2207"/>
</dbReference>
<evidence type="ECO:0000256" key="2">
    <source>
        <dbReference type="SAM" id="Phobius"/>
    </source>
</evidence>
<dbReference type="Proteomes" id="UP000275256">
    <property type="component" value="Unassembled WGS sequence"/>
</dbReference>
<feature type="compositionally biased region" description="Gly residues" evidence="1">
    <location>
        <begin position="633"/>
        <end position="646"/>
    </location>
</feature>
<feature type="domain" description="DUF2207" evidence="3">
    <location>
        <begin position="56"/>
        <end position="224"/>
    </location>
</feature>
<sequence>MLTLWRKWIAYPIGWVVLMVVALALVAAVSALGKTYPDMESFHGRYEAHAEGAQVRLEVEEEISVMLVNERGIVRDLVTKYGDDFQNVTGISVEDKQGQPVDFDEDRDRATGDIELAIGGGRRVSGLRTYVIKYTITNAMVGTNDYQELYFNTNGTEWQNGFTSFSARLLLDDTLAGRLNGQSACYRGRAGSREQCMLQKSGQTYRVDADGLGPRENVTLAVGFEPGTVTDPLPPLEGRSLGWLGIALTLGVGALMLAVSLIARAAARDLRHGETGVVTQFMPPKGIEPVLAADFLGLPERGAAAHLAWLVLNGHGEITSSDERPGAQPGPGSDDLSLSQRADLGEDLRLRWHGEGMTATLRRITELLFGMKETHLPLAQHRRTSDLAKAQHYRDSALEDLYLRKASHLGPTLLWIGFLALIGFGWYQIWAGLTGLGWWFLLAGVVSTVMVLYAVHVAPAHGRLTPRGKEVRRELMGLERFVTASEANRIAWLQNAATAPREDDRIHLYERLLPWAIIFGAERSWAQLVGDMYNRFPESPLRLPVLTLVGPAWLQQDREFYGTRNSRSRRSAWYGRPDIGRGSLATGWSSTVGAISDLGSGSGSSNSSTRSSGRGWSGGSSSRSRGGSSRRGSSGGGTGGGGGGRR</sequence>
<gene>
    <name evidence="5" type="ORF">EAX62_02225</name>
</gene>
<feature type="compositionally biased region" description="Low complexity" evidence="1">
    <location>
        <begin position="603"/>
        <end position="632"/>
    </location>
</feature>
<feature type="transmembrane region" description="Helical" evidence="2">
    <location>
        <begin position="436"/>
        <end position="455"/>
    </location>
</feature>
<protein>
    <submittedName>
        <fullName evidence="5">DUF2207 domain-containing protein</fullName>
    </submittedName>
</protein>
<proteinExistence type="predicted"/>
<evidence type="ECO:0000259" key="3">
    <source>
        <dbReference type="Pfam" id="PF09972"/>
    </source>
</evidence>
<keyword evidence="6" id="KW-1185">Reference proteome</keyword>
<accession>A0A3M0GFL4</accession>
<keyword evidence="2" id="KW-0472">Membrane</keyword>
<feature type="region of interest" description="Disordered" evidence="1">
    <location>
        <begin position="597"/>
        <end position="646"/>
    </location>
</feature>
<keyword evidence="2" id="KW-0812">Transmembrane</keyword>